<dbReference type="SUPFAM" id="SSF56219">
    <property type="entry name" value="DNase I-like"/>
    <property type="match status" value="1"/>
</dbReference>
<dbReference type="PROSITE" id="PS00498">
    <property type="entry name" value="TYROSINASE_2"/>
    <property type="match status" value="1"/>
</dbReference>
<evidence type="ECO:0000313" key="5">
    <source>
        <dbReference type="EMBL" id="KAJ6445260.1"/>
    </source>
</evidence>
<comment type="caution">
    <text evidence="5">The sequence shown here is derived from an EMBL/GenBank/DDBJ whole genome shotgun (WGS) entry which is preliminary data.</text>
</comment>
<evidence type="ECO:0000256" key="1">
    <source>
        <dbReference type="SAM" id="MobiDB-lite"/>
    </source>
</evidence>
<dbReference type="Pfam" id="PF03372">
    <property type="entry name" value="Exo_endo_phos"/>
    <property type="match status" value="1"/>
</dbReference>
<dbReference type="InterPro" id="IPR002227">
    <property type="entry name" value="Tyrosinase_Cu-bd"/>
</dbReference>
<dbReference type="PROSITE" id="PS00497">
    <property type="entry name" value="TYROSINASE_1"/>
    <property type="match status" value="1"/>
</dbReference>
<dbReference type="InterPro" id="IPR008922">
    <property type="entry name" value="Di-copper_centre_dom_sf"/>
</dbReference>
<dbReference type="SUPFAM" id="SSF48056">
    <property type="entry name" value="Di-copper centre-containing domain"/>
    <property type="match status" value="1"/>
</dbReference>
<feature type="region of interest" description="Disordered" evidence="1">
    <location>
        <begin position="333"/>
        <end position="361"/>
    </location>
</feature>
<dbReference type="Gene3D" id="1.10.1280.10">
    <property type="entry name" value="Di-copper center containing domain from catechol oxidase"/>
    <property type="match status" value="1"/>
</dbReference>
<dbReference type="Proteomes" id="UP001163105">
    <property type="component" value="Unassembled WGS sequence"/>
</dbReference>
<feature type="domain" description="Tyrosinase copper-binding" evidence="3">
    <location>
        <begin position="109"/>
        <end position="126"/>
    </location>
</feature>
<dbReference type="PRINTS" id="PR00092">
    <property type="entry name" value="TYROSINASE"/>
</dbReference>
<reference evidence="5" key="1">
    <citation type="submission" date="2023-01" db="EMBL/GenBank/DDBJ databases">
        <title>The growth and conidiation of Purpureocillium lavendulum are regulated by nitrogen source and histone H3K14 acetylation.</title>
        <authorList>
            <person name="Tang P."/>
            <person name="Han J."/>
            <person name="Zhang C."/>
            <person name="Tang P."/>
            <person name="Qi F."/>
            <person name="Zhang K."/>
            <person name="Liang L."/>
        </authorList>
    </citation>
    <scope>NUCLEOTIDE SEQUENCE</scope>
    <source>
        <strain evidence="5">YMF1.00683</strain>
    </source>
</reference>
<dbReference type="Gene3D" id="3.60.10.10">
    <property type="entry name" value="Endonuclease/exonuclease/phosphatase"/>
    <property type="match status" value="1"/>
</dbReference>
<organism evidence="5 6">
    <name type="scientific">Purpureocillium lavendulum</name>
    <dbReference type="NCBI Taxonomy" id="1247861"/>
    <lineage>
        <taxon>Eukaryota</taxon>
        <taxon>Fungi</taxon>
        <taxon>Dikarya</taxon>
        <taxon>Ascomycota</taxon>
        <taxon>Pezizomycotina</taxon>
        <taxon>Sordariomycetes</taxon>
        <taxon>Hypocreomycetidae</taxon>
        <taxon>Hypocreales</taxon>
        <taxon>Ophiocordycipitaceae</taxon>
        <taxon>Purpureocillium</taxon>
    </lineage>
</organism>
<keyword evidence="5" id="KW-0255">Endonuclease</keyword>
<evidence type="ECO:0000256" key="2">
    <source>
        <dbReference type="SAM" id="SignalP"/>
    </source>
</evidence>
<dbReference type="EMBL" id="JAQHRD010000001">
    <property type="protein sequence ID" value="KAJ6445260.1"/>
    <property type="molecule type" value="Genomic_DNA"/>
</dbReference>
<dbReference type="PANTHER" id="PTHR41349">
    <property type="match status" value="1"/>
</dbReference>
<evidence type="ECO:0000313" key="6">
    <source>
        <dbReference type="Proteomes" id="UP001163105"/>
    </source>
</evidence>
<name>A0AB34G4U9_9HYPO</name>
<feature type="signal peptide" evidence="2">
    <location>
        <begin position="1"/>
        <end position="22"/>
    </location>
</feature>
<dbReference type="GO" id="GO:0016491">
    <property type="term" value="F:oxidoreductase activity"/>
    <property type="evidence" value="ECO:0007669"/>
    <property type="project" value="InterPro"/>
</dbReference>
<feature type="chain" id="PRO_5044329040" evidence="2">
    <location>
        <begin position="23"/>
        <end position="1001"/>
    </location>
</feature>
<dbReference type="Pfam" id="PF00264">
    <property type="entry name" value="Tyrosinase"/>
    <property type="match status" value="1"/>
</dbReference>
<dbReference type="PANTHER" id="PTHR41349:SF1">
    <property type="entry name" value="PROTEIN CBG08683"/>
    <property type="match status" value="1"/>
</dbReference>
<protein>
    <submittedName>
        <fullName evidence="5">Endonuclease/exonuclease/phosphatase family</fullName>
    </submittedName>
</protein>
<dbReference type="AlphaFoldDB" id="A0AB34G4U9"/>
<feature type="domain" description="Tyrosinase copper-binding" evidence="4">
    <location>
        <begin position="296"/>
        <end position="307"/>
    </location>
</feature>
<dbReference type="GO" id="GO:0004519">
    <property type="term" value="F:endonuclease activity"/>
    <property type="evidence" value="ECO:0007669"/>
    <property type="project" value="UniProtKB-KW"/>
</dbReference>
<feature type="compositionally biased region" description="Polar residues" evidence="1">
    <location>
        <begin position="333"/>
        <end position="346"/>
    </location>
</feature>
<keyword evidence="2" id="KW-0732">Signal</keyword>
<accession>A0AB34G4U9</accession>
<keyword evidence="6" id="KW-1185">Reference proteome</keyword>
<sequence length="1001" mass="111306">MPARRFHSILLAALAIAPLGLAQDPYPVTGVPVSDSKNGVPLRRNINDLQAAGGAQWDLYIRSLLEMQQANYTDPLSYFQVEGIHGRPFIEWNGTGGQQTSGWAGYCPHGEELFVSWHRPYVLLFEQVLVSHAKQLAQSYPEKLRAEYTQAADQLRSPFWDWAAGSTVPQSTVPAKITVNVPNGQGLQAQEVDNPLYTYKIPQPVLDGRYGTFDPQNRPQTVRCPAPQSYPASANELLAERPYRQWVYDLFTRSTNFSEFATTSNSIVSLELIHNGIHWDAACGEQFLSPDLSAFDPLFMLHHSNVDRLWSYWQAIKPDQDIFHDSYSGQSRFASPSGTTINSKSPLQPFFGRNRTPHTTESVRGIQGFGYSYEGLEYWTKSADQMKQDATRLINRLYSGQSAPRSRRQEPQTKNRYFARISVDRAELPKPCQIKLLLNGKEIAGVVVMGLPATGKIAAGLPLDRAMQGSKMSEMKHEDATSSIASSLSAKVIKADGSTADDVKSLKVELEDVTVSPPPSEDAFPKYGPSKFHNVANSLLFVPAVIAAPVASSGPSFILDYSETALTFNYSTPTPDATNWIGLFSSVRLSVPSLKPGTYTAYFLAKDGYVKITEQIDLRFNGFGPVKFIVDEFTTHNAREGDKFEAKIGGLIGVSPDANNKFRIVSSTNSNWATISANGVISGVPRYQGRSVMTVEATGSDGSKARIVVRVPVQRKHAQLVEKLTVLSFNLWHGGTQVNDYHNKQIRFLTSSGADVVGVQESQRGNVRRLAYALGWYFWETRDIGIISRYPITQQYPDTSAAGSVRISLDGTDTEVVMWNTHLGYDPYGPYDFCFSNMTRDQVLKREEESGRTPQITEIVNGMKEELENADKVALLLMGDFNAPSHLDWINATRDAHCDVGSFPWPSSVMPVEAGLIDSYRKAHDNPVATPGITWSPIYKDNEGRKEPMDRLDFIYYKGFLEVLSSEVVLVGKPQEEPNHQDNEWTSDHAAVKTVFNVKKR</sequence>
<proteinExistence type="predicted"/>
<evidence type="ECO:0000259" key="4">
    <source>
        <dbReference type="PROSITE" id="PS00498"/>
    </source>
</evidence>
<evidence type="ECO:0000259" key="3">
    <source>
        <dbReference type="PROSITE" id="PS00497"/>
    </source>
</evidence>
<dbReference type="InterPro" id="IPR036691">
    <property type="entry name" value="Endo/exonu/phosph_ase_sf"/>
</dbReference>
<keyword evidence="5" id="KW-0540">Nuclease</keyword>
<keyword evidence="5" id="KW-0378">Hydrolase</keyword>
<dbReference type="InterPro" id="IPR005135">
    <property type="entry name" value="Endo/exonuclease/phosphatase"/>
</dbReference>
<gene>
    <name evidence="5" type="primary">TYR</name>
    <name evidence="5" type="ORF">O9K51_00019</name>
</gene>